<protein>
    <submittedName>
        <fullName evidence="2">Uncharacterized protein</fullName>
    </submittedName>
</protein>
<keyword evidence="1" id="KW-0472">Membrane</keyword>
<evidence type="ECO:0000313" key="2">
    <source>
        <dbReference type="EMBL" id="KRK79010.1"/>
    </source>
</evidence>
<feature type="transmembrane region" description="Helical" evidence="1">
    <location>
        <begin position="31"/>
        <end position="51"/>
    </location>
</feature>
<dbReference type="eggNOG" id="ENOG50309R6">
    <property type="taxonomic scope" value="Bacteria"/>
</dbReference>
<evidence type="ECO:0000256" key="1">
    <source>
        <dbReference type="SAM" id="Phobius"/>
    </source>
</evidence>
<dbReference type="AlphaFoldDB" id="A0A0R1KGD5"/>
<keyword evidence="3" id="KW-1185">Reference proteome</keyword>
<dbReference type="EMBL" id="AZDZ01000019">
    <property type="protein sequence ID" value="KRK79010.1"/>
    <property type="molecule type" value="Genomic_DNA"/>
</dbReference>
<feature type="transmembrane region" description="Helical" evidence="1">
    <location>
        <begin position="170"/>
        <end position="190"/>
    </location>
</feature>
<feature type="transmembrane region" description="Helical" evidence="1">
    <location>
        <begin position="210"/>
        <end position="232"/>
    </location>
</feature>
<name>A0A0R1KGD5_9LACO</name>
<accession>A0A0R1KGD5</accession>
<feature type="transmembrane region" description="Helical" evidence="1">
    <location>
        <begin position="72"/>
        <end position="97"/>
    </location>
</feature>
<feature type="transmembrane region" description="Helical" evidence="1">
    <location>
        <begin position="7"/>
        <end position="25"/>
    </location>
</feature>
<sequence length="241" mass="26616">MNFLLMINLIAIVVSIIVTAFQGGMSNSVPLAVTLGWSPIATLIAFIRLSITQELTYTRDSYRLIPISDTKFYLANLAASFVSYLYVVVAEAVFYLISAIPNWSEYMDTLNTMSMINGRASFDAPNAIMGSLAIFCLMIAIIVLAWTTINLIHLASRSASNFLPSTGRKIMNVVIYVVVIWLVLRVVGFAMDQLRNSVNMLINANYTANFALNIVVFLVVAAVEAAVSIYLMNNWVETISE</sequence>
<feature type="transmembrane region" description="Helical" evidence="1">
    <location>
        <begin position="127"/>
        <end position="149"/>
    </location>
</feature>
<comment type="caution">
    <text evidence="2">The sequence shown here is derived from an EMBL/GenBank/DDBJ whole genome shotgun (WGS) entry which is preliminary data.</text>
</comment>
<dbReference type="Proteomes" id="UP000051248">
    <property type="component" value="Unassembled WGS sequence"/>
</dbReference>
<keyword evidence="1" id="KW-0812">Transmembrane</keyword>
<dbReference type="PATRIC" id="fig|1423775.4.peg.1402"/>
<gene>
    <name evidence="2" type="ORF">FD03_GL001372</name>
</gene>
<keyword evidence="1" id="KW-1133">Transmembrane helix</keyword>
<reference evidence="2 3" key="1">
    <citation type="journal article" date="2015" name="Genome Announc.">
        <title>Expanding the biotechnology potential of lactobacilli through comparative genomics of 213 strains and associated genera.</title>
        <authorList>
            <person name="Sun Z."/>
            <person name="Harris H.M."/>
            <person name="McCann A."/>
            <person name="Guo C."/>
            <person name="Argimon S."/>
            <person name="Zhang W."/>
            <person name="Yang X."/>
            <person name="Jeffery I.B."/>
            <person name="Cooney J.C."/>
            <person name="Kagawa T.F."/>
            <person name="Liu W."/>
            <person name="Song Y."/>
            <person name="Salvetti E."/>
            <person name="Wrobel A."/>
            <person name="Rasinkangas P."/>
            <person name="Parkhill J."/>
            <person name="Rea M.C."/>
            <person name="O'Sullivan O."/>
            <person name="Ritari J."/>
            <person name="Douillard F.P."/>
            <person name="Paul Ross R."/>
            <person name="Yang R."/>
            <person name="Briner A.E."/>
            <person name="Felis G.E."/>
            <person name="de Vos W.M."/>
            <person name="Barrangou R."/>
            <person name="Klaenhammer T.R."/>
            <person name="Caufield P.W."/>
            <person name="Cui Y."/>
            <person name="Zhang H."/>
            <person name="O'Toole P.W."/>
        </authorList>
    </citation>
    <scope>NUCLEOTIDE SEQUENCE [LARGE SCALE GENOMIC DNA]</scope>
    <source>
        <strain evidence="2 3">DSM 19682</strain>
    </source>
</reference>
<dbReference type="STRING" id="1423775.FD03_GL001372"/>
<organism evidence="2 3">
    <name type="scientific">Companilactobacillus nodensis DSM 19682 = JCM 14932 = NBRC 107160</name>
    <dbReference type="NCBI Taxonomy" id="1423775"/>
    <lineage>
        <taxon>Bacteria</taxon>
        <taxon>Bacillati</taxon>
        <taxon>Bacillota</taxon>
        <taxon>Bacilli</taxon>
        <taxon>Lactobacillales</taxon>
        <taxon>Lactobacillaceae</taxon>
        <taxon>Companilactobacillus</taxon>
    </lineage>
</organism>
<proteinExistence type="predicted"/>
<evidence type="ECO:0000313" key="3">
    <source>
        <dbReference type="Proteomes" id="UP000051248"/>
    </source>
</evidence>